<organism evidence="7 8">
    <name type="scientific">Bacteroides reticulotermitis</name>
    <dbReference type="NCBI Taxonomy" id="1133319"/>
    <lineage>
        <taxon>Bacteria</taxon>
        <taxon>Pseudomonadati</taxon>
        <taxon>Bacteroidota</taxon>
        <taxon>Bacteroidia</taxon>
        <taxon>Bacteroidales</taxon>
        <taxon>Bacteroidaceae</taxon>
        <taxon>Bacteroides</taxon>
    </lineage>
</organism>
<proteinExistence type="predicted"/>
<dbReference type="GO" id="GO:0000976">
    <property type="term" value="F:transcription cis-regulatory region binding"/>
    <property type="evidence" value="ECO:0007669"/>
    <property type="project" value="TreeGrafter"/>
</dbReference>
<evidence type="ECO:0000256" key="4">
    <source>
        <dbReference type="ARBA" id="ARBA00023163"/>
    </source>
</evidence>
<dbReference type="PRINTS" id="PR00455">
    <property type="entry name" value="HTHTETR"/>
</dbReference>
<sequence length="221" mass="25720">MMIESGKVPSQREELRERIMETATEAFTTQGIKCITMDDIAAALGISKRTLYEVFSDKESLLRECVLKKQLERDEYLKKVMDQSNNVLEVILAVFQKGIEAFHRTNKRFFEDIKKYPRVYAMMQDRHNSDSESTISFFKTGVAQGIFRGDVNFAIINLLVREQFDILLNTDICAEYSFVEVYESIMFTYIRGISTEKGAKVLEEFIKEYRQNRIIATTRPI</sequence>
<evidence type="ECO:0000256" key="3">
    <source>
        <dbReference type="ARBA" id="ARBA00023125"/>
    </source>
</evidence>
<dbReference type="PANTHER" id="PTHR30055:SF175">
    <property type="entry name" value="HTH-TYPE TRANSCRIPTIONAL REPRESSOR KSTR2"/>
    <property type="match status" value="1"/>
</dbReference>
<keyword evidence="8" id="KW-1185">Reference proteome</keyword>
<keyword evidence="3 5" id="KW-0238">DNA-binding</keyword>
<evidence type="ECO:0000256" key="5">
    <source>
        <dbReference type="PROSITE-ProRule" id="PRU00335"/>
    </source>
</evidence>
<dbReference type="InterPro" id="IPR009057">
    <property type="entry name" value="Homeodomain-like_sf"/>
</dbReference>
<feature type="DNA-binding region" description="H-T-H motif" evidence="5">
    <location>
        <begin position="36"/>
        <end position="55"/>
    </location>
</feature>
<reference evidence="7" key="1">
    <citation type="submission" date="2020-08" db="EMBL/GenBank/DDBJ databases">
        <title>Genomic Encyclopedia of Type Strains, Phase IV (KMG-IV): sequencing the most valuable type-strain genomes for metagenomic binning, comparative biology and taxonomic classification.</title>
        <authorList>
            <person name="Goeker M."/>
        </authorList>
    </citation>
    <scope>NUCLEOTIDE SEQUENCE [LARGE SCALE GENOMIC DNA]</scope>
    <source>
        <strain evidence="7">DSM 105720</strain>
    </source>
</reference>
<dbReference type="InterPro" id="IPR050109">
    <property type="entry name" value="HTH-type_TetR-like_transc_reg"/>
</dbReference>
<evidence type="ECO:0000256" key="1">
    <source>
        <dbReference type="ARBA" id="ARBA00022491"/>
    </source>
</evidence>
<dbReference type="Proteomes" id="UP000560658">
    <property type="component" value="Unassembled WGS sequence"/>
</dbReference>
<dbReference type="PANTHER" id="PTHR30055">
    <property type="entry name" value="HTH-TYPE TRANSCRIPTIONAL REGULATOR RUTR"/>
    <property type="match status" value="1"/>
</dbReference>
<dbReference type="SUPFAM" id="SSF46689">
    <property type="entry name" value="Homeodomain-like"/>
    <property type="match status" value="1"/>
</dbReference>
<dbReference type="GO" id="GO:0003700">
    <property type="term" value="F:DNA-binding transcription factor activity"/>
    <property type="evidence" value="ECO:0007669"/>
    <property type="project" value="TreeGrafter"/>
</dbReference>
<dbReference type="RefSeq" id="WP_044160854.1">
    <property type="nucleotide sequence ID" value="NZ_JACIER010000011.1"/>
</dbReference>
<dbReference type="Gene3D" id="1.10.357.10">
    <property type="entry name" value="Tetracycline Repressor, domain 2"/>
    <property type="match status" value="1"/>
</dbReference>
<comment type="caution">
    <text evidence="7">The sequence shown here is derived from an EMBL/GenBank/DDBJ whole genome shotgun (WGS) entry which is preliminary data.</text>
</comment>
<gene>
    <name evidence="7" type="ORF">GGR06_002858</name>
</gene>
<dbReference type="AlphaFoldDB" id="A0A840D0E8"/>
<feature type="domain" description="HTH tetR-type" evidence="6">
    <location>
        <begin position="13"/>
        <end position="73"/>
    </location>
</feature>
<keyword evidence="1" id="KW-0678">Repressor</keyword>
<dbReference type="InterPro" id="IPR001647">
    <property type="entry name" value="HTH_TetR"/>
</dbReference>
<name>A0A840D0E8_9BACE</name>
<evidence type="ECO:0000259" key="6">
    <source>
        <dbReference type="PROSITE" id="PS50977"/>
    </source>
</evidence>
<evidence type="ECO:0000313" key="8">
    <source>
        <dbReference type="Proteomes" id="UP000560658"/>
    </source>
</evidence>
<keyword evidence="4" id="KW-0804">Transcription</keyword>
<keyword evidence="2" id="KW-0805">Transcription regulation</keyword>
<dbReference type="EMBL" id="JACIER010000011">
    <property type="protein sequence ID" value="MBB4045056.1"/>
    <property type="molecule type" value="Genomic_DNA"/>
</dbReference>
<evidence type="ECO:0000256" key="2">
    <source>
        <dbReference type="ARBA" id="ARBA00023015"/>
    </source>
</evidence>
<accession>A0A840D0E8</accession>
<dbReference type="PROSITE" id="PS50977">
    <property type="entry name" value="HTH_TETR_2"/>
    <property type="match status" value="1"/>
</dbReference>
<dbReference type="Pfam" id="PF00440">
    <property type="entry name" value="TetR_N"/>
    <property type="match status" value="1"/>
</dbReference>
<evidence type="ECO:0000313" key="7">
    <source>
        <dbReference type="EMBL" id="MBB4045056.1"/>
    </source>
</evidence>
<protein>
    <submittedName>
        <fullName evidence="7">AcrR family transcriptional regulator</fullName>
    </submittedName>
</protein>